<sequence length="200" mass="23064">MRAEEDKSHLKVIQVDETQLKKDLSELVRGSVEETLNALLDEEADKLCQASKYERNPDRVDTRAGSYNRNFETKAGKVKLKVPKLRTIPFESAIIERYKRRESSVEEALMEMYLAGVSVRRVEDITETLWGTKVSPSTISKLNQKVFVQIDEWRSRQLTDEYPYVYLDGLYLKKSWGGEVRNVAILVAIGVNSERATERF</sequence>
<dbReference type="Proteomes" id="UP000018719">
    <property type="component" value="Unassembled WGS sequence"/>
</dbReference>
<evidence type="ECO:0000256" key="1">
    <source>
        <dbReference type="ARBA" id="ARBA00002190"/>
    </source>
</evidence>
<dbReference type="AlphaFoldDB" id="V6HCW0"/>
<gene>
    <name evidence="7" type="ORF">LEP1GSC047_4421</name>
</gene>
<evidence type="ECO:0000256" key="3">
    <source>
        <dbReference type="ARBA" id="ARBA00022578"/>
    </source>
</evidence>
<keyword evidence="3 6" id="KW-0815">Transposition</keyword>
<proteinExistence type="inferred from homology"/>
<name>V6HCW0_9LEPT</name>
<reference evidence="7 8" key="1">
    <citation type="submission" date="2013-05" db="EMBL/GenBank/DDBJ databases">
        <authorList>
            <person name="Harkins D.M."/>
            <person name="Durkin A.S."/>
            <person name="Brinkac L.M."/>
            <person name="Haft D.H."/>
            <person name="Selengut J.D."/>
            <person name="Sanka R."/>
            <person name="DePew J."/>
            <person name="Purushe J."/>
            <person name="Hartskeerl R.A."/>
            <person name="Ahmed A."/>
            <person name="van der Linden H."/>
            <person name="Goris M.G.A."/>
            <person name="Vinetz J.M."/>
            <person name="Sutton G.G."/>
            <person name="Nierman W.C."/>
            <person name="Fouts D.E."/>
        </authorList>
    </citation>
    <scope>NUCLEOTIDE SEQUENCE [LARGE SCALE GENOMIC DNA]</scope>
    <source>
        <strain evidence="7 8">10</strain>
    </source>
</reference>
<evidence type="ECO:0000256" key="5">
    <source>
        <dbReference type="ARBA" id="ARBA00023172"/>
    </source>
</evidence>
<dbReference type="PANTHER" id="PTHR33217">
    <property type="entry name" value="TRANSPOSASE FOR INSERTION SEQUENCE ELEMENT IS1081"/>
    <property type="match status" value="1"/>
</dbReference>
<accession>V6HCW0</accession>
<keyword evidence="4 6" id="KW-0238">DNA-binding</keyword>
<comment type="caution">
    <text evidence="7">The sequence shown here is derived from an EMBL/GenBank/DDBJ whole genome shotgun (WGS) entry which is preliminary data.</text>
</comment>
<dbReference type="PANTHER" id="PTHR33217:SF7">
    <property type="entry name" value="TRANSPOSASE FOR INSERTION SEQUENCE ELEMENT IS1081"/>
    <property type="match status" value="1"/>
</dbReference>
<dbReference type="EMBL" id="AHMM02000015">
    <property type="protein sequence ID" value="EQA37816.1"/>
    <property type="molecule type" value="Genomic_DNA"/>
</dbReference>
<dbReference type="GO" id="GO:0004803">
    <property type="term" value="F:transposase activity"/>
    <property type="evidence" value="ECO:0007669"/>
    <property type="project" value="UniProtKB-UniRule"/>
</dbReference>
<keyword evidence="5 6" id="KW-0233">DNA recombination</keyword>
<keyword evidence="6" id="KW-0814">Transposable element</keyword>
<evidence type="ECO:0000256" key="2">
    <source>
        <dbReference type="ARBA" id="ARBA00010961"/>
    </source>
</evidence>
<evidence type="ECO:0000313" key="7">
    <source>
        <dbReference type="EMBL" id="EQA37816.1"/>
    </source>
</evidence>
<dbReference type="GO" id="GO:0003677">
    <property type="term" value="F:DNA binding"/>
    <property type="evidence" value="ECO:0007669"/>
    <property type="project" value="UniProtKB-UniRule"/>
</dbReference>
<evidence type="ECO:0000256" key="6">
    <source>
        <dbReference type="RuleBase" id="RU365089"/>
    </source>
</evidence>
<dbReference type="STRING" id="1049790.LEP1GSC047_4421"/>
<evidence type="ECO:0000256" key="4">
    <source>
        <dbReference type="ARBA" id="ARBA00023125"/>
    </source>
</evidence>
<protein>
    <recommendedName>
        <fullName evidence="6">Mutator family transposase</fullName>
    </recommendedName>
</protein>
<comment type="function">
    <text evidence="1 6">Required for the transposition of the insertion element.</text>
</comment>
<evidence type="ECO:0000313" key="8">
    <source>
        <dbReference type="Proteomes" id="UP000018719"/>
    </source>
</evidence>
<dbReference type="Pfam" id="PF00872">
    <property type="entry name" value="Transposase_mut"/>
    <property type="match status" value="1"/>
</dbReference>
<dbReference type="GO" id="GO:0006313">
    <property type="term" value="P:DNA transposition"/>
    <property type="evidence" value="ECO:0007669"/>
    <property type="project" value="UniProtKB-UniRule"/>
</dbReference>
<organism evidence="7 8">
    <name type="scientific">Leptospira inadai serovar Lyme str. 10</name>
    <dbReference type="NCBI Taxonomy" id="1049790"/>
    <lineage>
        <taxon>Bacteria</taxon>
        <taxon>Pseudomonadati</taxon>
        <taxon>Spirochaetota</taxon>
        <taxon>Spirochaetia</taxon>
        <taxon>Leptospirales</taxon>
        <taxon>Leptospiraceae</taxon>
        <taxon>Leptospira</taxon>
    </lineage>
</organism>
<comment type="similarity">
    <text evidence="2 6">Belongs to the transposase mutator family.</text>
</comment>
<dbReference type="InterPro" id="IPR001207">
    <property type="entry name" value="Transposase_mutator"/>
</dbReference>